<dbReference type="Gene3D" id="1.20.870.10">
    <property type="entry name" value="Son of sevenless (SoS) protein Chain: S domain 1"/>
    <property type="match status" value="1"/>
</dbReference>
<dbReference type="GO" id="GO:0007265">
    <property type="term" value="P:Ras protein signal transduction"/>
    <property type="evidence" value="ECO:0007669"/>
    <property type="project" value="TreeGrafter"/>
</dbReference>
<feature type="region of interest" description="Disordered" evidence="3">
    <location>
        <begin position="492"/>
        <end position="511"/>
    </location>
</feature>
<feature type="region of interest" description="Disordered" evidence="3">
    <location>
        <begin position="1"/>
        <end position="47"/>
    </location>
</feature>
<reference evidence="6 7" key="1">
    <citation type="submission" date="2017-01" db="EMBL/GenBank/DDBJ databases">
        <authorList>
            <person name="Mah S.A."/>
            <person name="Swanson W.J."/>
            <person name="Moy G.W."/>
            <person name="Vacquier V.D."/>
        </authorList>
    </citation>
    <scope>NUCLEOTIDE SEQUENCE [LARGE SCALE GENOMIC DNA]</scope>
    <source>
        <strain evidence="6 7">GSMNP</strain>
    </source>
</reference>
<evidence type="ECO:0000259" key="5">
    <source>
        <dbReference type="PROSITE" id="PS50212"/>
    </source>
</evidence>
<feature type="domain" description="Ras-GEF" evidence="4">
    <location>
        <begin position="556"/>
        <end position="814"/>
    </location>
</feature>
<dbReference type="InterPro" id="IPR023578">
    <property type="entry name" value="Ras_GEF_dom_sf"/>
</dbReference>
<sequence length="839" mass="95891">MLYFRGKSKDTVKKTPTNLFTPEKEDEIDSDIEKIDSSDHIKSPEKNIPKLLINGEIKKNGRRKSSNATALFSDNSDSFNSSVDSENYDSSCSESFSSASSIHSFSLDKGFKKKNKSLKKFTGYDSLSEDSSNVKNLGSVKRKVKRLGKVNRRKQSADDNEKTDVGDHEDSPQQLDSDSKKSLKNGSKETTYSNKDNGKEEHDSNGDIESSDQEKSEVSDNSSFGLSYIKELFSTEKGQSRKEKKKKKIEKKNRLLSASSINDNSDGEASEEKRKFSVPFFNRKSNQSTLGADSDSIKINQSRSHSEVIIRGEKESTPVGRREKLIGKIFGDDVDNSEIKKFLKKSEKQWFLEPEYIKFDLSFDMEGKVNGGTWSALIEYLTPPGRVREDFNRAFMITFRVFATGKLLTEALIKRYNLEEPLNLSQSQKKVWHEKKEKPLEESSEIYKEDYSGVEETTHLELSKLEKRLSSTSYIQNDVDFDGRDLYGSDSEYSSGSISSPSRKNSPDDHDLAEHEEIKIASKREDSDIAELLRVTIGVDLSFEAYKHLSHIAQIDPEDVASQLTILQSECYCNISPIELIRGEFSKKKGSKALHVKQMSTWSNQISRWVAALILYEKTPEKRSRVIKYFLELGLECLHLKNYDAVLPRKSEGIIKKLQIATDPSRNYYQYRAVLKKSSPPLLPFLGLYLTDLTFICDGNPDMRRRKIVLGTNGISEKEFEMQREKENLIASDIKGPSKDIDIRQKDILINFDKHYKVAQIIMEIQKYQIAYSGNFTMAIPGLQRYILNQIEYWDKENYDDDKLYNLSLEREPRAQMNILNVAQTKSRKKSVSQTLGFK</sequence>
<dbReference type="STRING" id="133412.A0A1R1YIB4"/>
<dbReference type="AlphaFoldDB" id="A0A1R1YIB4"/>
<dbReference type="GO" id="GO:0051301">
    <property type="term" value="P:cell division"/>
    <property type="evidence" value="ECO:0007669"/>
    <property type="project" value="UniProtKB-KW"/>
</dbReference>
<keyword evidence="6" id="KW-0131">Cell cycle</keyword>
<dbReference type="Gene3D" id="1.10.840.10">
    <property type="entry name" value="Ras guanine-nucleotide exchange factors catalytic domain"/>
    <property type="match status" value="2"/>
</dbReference>
<feature type="compositionally biased region" description="Basic and acidic residues" evidence="3">
    <location>
        <begin position="155"/>
        <end position="181"/>
    </location>
</feature>
<dbReference type="InterPro" id="IPR008937">
    <property type="entry name" value="Ras-like_GEF"/>
</dbReference>
<name>A0A1R1YIB4_9FUNG</name>
<keyword evidence="1 2" id="KW-0344">Guanine-nucleotide releasing factor</keyword>
<proteinExistence type="predicted"/>
<dbReference type="SUPFAM" id="SSF48366">
    <property type="entry name" value="Ras GEF"/>
    <property type="match status" value="1"/>
</dbReference>
<feature type="compositionally biased region" description="Basic and acidic residues" evidence="3">
    <location>
        <begin position="31"/>
        <end position="47"/>
    </location>
</feature>
<dbReference type="OrthoDB" id="546434at2759"/>
<protein>
    <submittedName>
        <fullName evidence="6">Cell division control protein 25</fullName>
    </submittedName>
</protein>
<feature type="compositionally biased region" description="Basic residues" evidence="3">
    <location>
        <begin position="242"/>
        <end position="251"/>
    </location>
</feature>
<feature type="compositionally biased region" description="Basic and acidic residues" evidence="3">
    <location>
        <begin position="196"/>
        <end position="205"/>
    </location>
</feature>
<dbReference type="InterPro" id="IPR001895">
    <property type="entry name" value="RASGEF_cat_dom"/>
</dbReference>
<feature type="compositionally biased region" description="Low complexity" evidence="3">
    <location>
        <begin position="72"/>
        <end position="103"/>
    </location>
</feature>
<evidence type="ECO:0000256" key="2">
    <source>
        <dbReference type="PROSITE-ProRule" id="PRU00168"/>
    </source>
</evidence>
<organism evidence="6 7">
    <name type="scientific">Smittium culicis</name>
    <dbReference type="NCBI Taxonomy" id="133412"/>
    <lineage>
        <taxon>Eukaryota</taxon>
        <taxon>Fungi</taxon>
        <taxon>Fungi incertae sedis</taxon>
        <taxon>Zoopagomycota</taxon>
        <taxon>Kickxellomycotina</taxon>
        <taxon>Harpellomycetes</taxon>
        <taxon>Harpellales</taxon>
        <taxon>Legeriomycetaceae</taxon>
        <taxon>Smittium</taxon>
    </lineage>
</organism>
<dbReference type="GO" id="GO:0005886">
    <property type="term" value="C:plasma membrane"/>
    <property type="evidence" value="ECO:0007669"/>
    <property type="project" value="TreeGrafter"/>
</dbReference>
<keyword evidence="7" id="KW-1185">Reference proteome</keyword>
<dbReference type="PANTHER" id="PTHR23113:SF354">
    <property type="entry name" value="BUD SITE SELECTION PROTEIN 5"/>
    <property type="match status" value="1"/>
</dbReference>
<gene>
    <name evidence="6" type="ORF">AYI70_g166</name>
</gene>
<dbReference type="Pfam" id="PF00617">
    <property type="entry name" value="RasGEF"/>
    <property type="match status" value="2"/>
</dbReference>
<dbReference type="Pfam" id="PF00618">
    <property type="entry name" value="RasGEF_N"/>
    <property type="match status" value="1"/>
</dbReference>
<dbReference type="InterPro" id="IPR036964">
    <property type="entry name" value="RASGEF_cat_dom_sf"/>
</dbReference>
<feature type="compositionally biased region" description="Low complexity" evidence="3">
    <location>
        <begin position="492"/>
        <end position="504"/>
    </location>
</feature>
<feature type="region of interest" description="Disordered" evidence="3">
    <location>
        <begin position="59"/>
        <end position="103"/>
    </location>
</feature>
<feature type="domain" description="N-terminal Ras-GEF" evidence="5">
    <location>
        <begin position="365"/>
        <end position="491"/>
    </location>
</feature>
<dbReference type="Proteomes" id="UP000187283">
    <property type="component" value="Unassembled WGS sequence"/>
</dbReference>
<dbReference type="SMART" id="SM00147">
    <property type="entry name" value="RasGEF"/>
    <property type="match status" value="1"/>
</dbReference>
<dbReference type="EMBL" id="LSSN01000019">
    <property type="protein sequence ID" value="OMJ26456.1"/>
    <property type="molecule type" value="Genomic_DNA"/>
</dbReference>
<comment type="caution">
    <text evidence="6">The sequence shown here is derived from an EMBL/GenBank/DDBJ whole genome shotgun (WGS) entry which is preliminary data.</text>
</comment>
<keyword evidence="6" id="KW-0132">Cell division</keyword>
<feature type="region of interest" description="Disordered" evidence="3">
    <location>
        <begin position="122"/>
        <end position="222"/>
    </location>
</feature>
<accession>A0A1R1YIB4</accession>
<evidence type="ECO:0000256" key="1">
    <source>
        <dbReference type="ARBA" id="ARBA00022658"/>
    </source>
</evidence>
<dbReference type="PROSITE" id="PS50009">
    <property type="entry name" value="RASGEF_CAT"/>
    <property type="match status" value="1"/>
</dbReference>
<evidence type="ECO:0000256" key="3">
    <source>
        <dbReference type="SAM" id="MobiDB-lite"/>
    </source>
</evidence>
<dbReference type="InterPro" id="IPR000651">
    <property type="entry name" value="Ras-like_Gua-exchang_fac_N"/>
</dbReference>
<dbReference type="PROSITE" id="PS50212">
    <property type="entry name" value="RASGEF_NTER"/>
    <property type="match status" value="1"/>
</dbReference>
<dbReference type="PANTHER" id="PTHR23113">
    <property type="entry name" value="GUANINE NUCLEOTIDE EXCHANGE FACTOR"/>
    <property type="match status" value="1"/>
</dbReference>
<evidence type="ECO:0000313" key="7">
    <source>
        <dbReference type="Proteomes" id="UP000187283"/>
    </source>
</evidence>
<feature type="region of interest" description="Disordered" evidence="3">
    <location>
        <begin position="235"/>
        <end position="273"/>
    </location>
</feature>
<feature type="compositionally biased region" description="Polar residues" evidence="3">
    <location>
        <begin position="184"/>
        <end position="195"/>
    </location>
</feature>
<evidence type="ECO:0000259" key="4">
    <source>
        <dbReference type="PROSITE" id="PS50009"/>
    </source>
</evidence>
<dbReference type="GO" id="GO:0005085">
    <property type="term" value="F:guanyl-nucleotide exchange factor activity"/>
    <property type="evidence" value="ECO:0007669"/>
    <property type="project" value="UniProtKB-KW"/>
</dbReference>
<feature type="compositionally biased region" description="Basic residues" evidence="3">
    <location>
        <begin position="140"/>
        <end position="154"/>
    </location>
</feature>
<evidence type="ECO:0000313" key="6">
    <source>
        <dbReference type="EMBL" id="OMJ26456.1"/>
    </source>
</evidence>